<dbReference type="Pfam" id="PF01535">
    <property type="entry name" value="PPR"/>
    <property type="match status" value="2"/>
</dbReference>
<feature type="repeat" description="PPR" evidence="2">
    <location>
        <begin position="237"/>
        <end position="271"/>
    </location>
</feature>
<name>A0A4Y7L549_PAPSO</name>
<dbReference type="GO" id="GO:0003723">
    <property type="term" value="F:RNA binding"/>
    <property type="evidence" value="ECO:0007669"/>
    <property type="project" value="InterPro"/>
</dbReference>
<dbReference type="Pfam" id="PF12854">
    <property type="entry name" value="PPR_1"/>
    <property type="match status" value="1"/>
</dbReference>
<dbReference type="Pfam" id="PF20431">
    <property type="entry name" value="E_motif"/>
    <property type="match status" value="1"/>
</dbReference>
<dbReference type="GO" id="GO:0048731">
    <property type="term" value="P:system development"/>
    <property type="evidence" value="ECO:0007669"/>
    <property type="project" value="UniProtKB-ARBA"/>
</dbReference>
<evidence type="ECO:0000313" key="3">
    <source>
        <dbReference type="EMBL" id="RZC80663.1"/>
    </source>
</evidence>
<evidence type="ECO:0000256" key="1">
    <source>
        <dbReference type="ARBA" id="ARBA00022737"/>
    </source>
</evidence>
<dbReference type="Pfam" id="PF13041">
    <property type="entry name" value="PPR_2"/>
    <property type="match status" value="3"/>
</dbReference>
<accession>A0A4Y7L549</accession>
<evidence type="ECO:0008006" key="5">
    <source>
        <dbReference type="Google" id="ProtNLM"/>
    </source>
</evidence>
<dbReference type="EMBL" id="CM010724">
    <property type="protein sequence ID" value="RZC80663.1"/>
    <property type="molecule type" value="Genomic_DNA"/>
</dbReference>
<protein>
    <recommendedName>
        <fullName evidence="5">Pentacotripeptide-repeat region of PRORP domain-containing protein</fullName>
    </recommendedName>
</protein>
<dbReference type="Gene3D" id="1.25.40.10">
    <property type="entry name" value="Tetratricopeptide repeat domain"/>
    <property type="match status" value="4"/>
</dbReference>
<proteinExistence type="predicted"/>
<dbReference type="GO" id="GO:0009451">
    <property type="term" value="P:RNA modification"/>
    <property type="evidence" value="ECO:0007669"/>
    <property type="project" value="InterPro"/>
</dbReference>
<dbReference type="FunFam" id="1.25.40.10:FF:000125">
    <property type="entry name" value="Pentatricopeptide repeat-containing protein"/>
    <property type="match status" value="1"/>
</dbReference>
<gene>
    <name evidence="3" type="ORF">C5167_043252</name>
</gene>
<sequence length="520" mass="58524">MLRAQVRGFCSVNNLNRLINESVRNGRLMDARKLFDENPKGRDIVTWNSIISGYVKNEQIHTAQQLFDEMPEKDVVSWNTMLKGFQRINDIEKLVSYFKQMIMYGLKPTEFTIAILITALSNEEFRILIQQIHTRVVNLGLNSSVFVGSALMKSYMSMGCPVAIYRVFEEILVKDVTSWNALLSGYMNLGCVDQGRRAFEIMPERNVVSWTTMVNGLVNNKKLDEARFYFDEMPEKNVVSWTVMISGYERNDQFVEALELFVLMRRLGYCPNQITLSSALSACAGFSTLVFGMQIHTSLIKSGQPVDIILSSTLVDMYAKCGDINAANSAFELIPEKNLGSWNSIIGGFAEHGLGVKALEKFESMKNVGVRPDEITLVHVLSACARGGLTDEGEMHFEKMEREYAVKPGIQHFACMVDLYGRVGQLEKAVELIRKMPFEPDVVIWGALLGACGLHSSLEVGLFAAEEMHKLEQDHPAVYSLLTKIQGEKGMWNQVTELRNMMKQSGARKQKAGSWIESPT</sequence>
<dbReference type="OMA" id="ACGLHSN"/>
<dbReference type="Proteomes" id="UP000316621">
    <property type="component" value="Chromosome 10"/>
</dbReference>
<dbReference type="PANTHER" id="PTHR47926:SF433">
    <property type="entry name" value="PENTATRICOPEPTIDE REPEAT-CONTAINING PROTEIN"/>
    <property type="match status" value="1"/>
</dbReference>
<feature type="repeat" description="PPR" evidence="2">
    <location>
        <begin position="175"/>
        <end position="209"/>
    </location>
</feature>
<dbReference type="Gramene" id="RZC80663">
    <property type="protein sequence ID" value="RZC80663"/>
    <property type="gene ID" value="C5167_043252"/>
</dbReference>
<feature type="repeat" description="PPR" evidence="2">
    <location>
        <begin position="338"/>
        <end position="372"/>
    </location>
</feature>
<dbReference type="PROSITE" id="PS51375">
    <property type="entry name" value="PPR"/>
    <property type="match status" value="4"/>
</dbReference>
<dbReference type="InterPro" id="IPR011990">
    <property type="entry name" value="TPR-like_helical_dom_sf"/>
</dbReference>
<dbReference type="InterPro" id="IPR046960">
    <property type="entry name" value="PPR_At4g14850-like_plant"/>
</dbReference>
<dbReference type="NCBIfam" id="TIGR00756">
    <property type="entry name" value="PPR"/>
    <property type="match status" value="6"/>
</dbReference>
<dbReference type="InterPro" id="IPR046848">
    <property type="entry name" value="E_motif"/>
</dbReference>
<keyword evidence="4" id="KW-1185">Reference proteome</keyword>
<dbReference type="InterPro" id="IPR002885">
    <property type="entry name" value="PPR_rpt"/>
</dbReference>
<evidence type="ECO:0000256" key="2">
    <source>
        <dbReference type="PROSITE-ProRule" id="PRU00708"/>
    </source>
</evidence>
<dbReference type="PANTHER" id="PTHR47926">
    <property type="entry name" value="PENTATRICOPEPTIDE REPEAT-CONTAINING PROTEIN"/>
    <property type="match status" value="1"/>
</dbReference>
<dbReference type="FunFam" id="1.25.40.10:FF:000090">
    <property type="entry name" value="Pentatricopeptide repeat-containing protein, chloroplastic"/>
    <property type="match status" value="1"/>
</dbReference>
<reference evidence="3 4" key="1">
    <citation type="journal article" date="2018" name="Science">
        <title>The opium poppy genome and morphinan production.</title>
        <authorList>
            <person name="Guo L."/>
            <person name="Winzer T."/>
            <person name="Yang X."/>
            <person name="Li Y."/>
            <person name="Ning Z."/>
            <person name="He Z."/>
            <person name="Teodor R."/>
            <person name="Lu Y."/>
            <person name="Bowser T.A."/>
            <person name="Graham I.A."/>
            <person name="Ye K."/>
        </authorList>
    </citation>
    <scope>NUCLEOTIDE SEQUENCE [LARGE SCALE GENOMIC DNA]</scope>
    <source>
        <strain evidence="4">cv. HN1</strain>
        <tissue evidence="3">Leaves</tissue>
    </source>
</reference>
<dbReference type="AlphaFoldDB" id="A0A4Y7L549"/>
<keyword evidence="1" id="KW-0677">Repeat</keyword>
<feature type="repeat" description="PPR" evidence="2">
    <location>
        <begin position="43"/>
        <end position="77"/>
    </location>
</feature>
<evidence type="ECO:0000313" key="4">
    <source>
        <dbReference type="Proteomes" id="UP000316621"/>
    </source>
</evidence>
<organism evidence="3 4">
    <name type="scientific">Papaver somniferum</name>
    <name type="common">Opium poppy</name>
    <dbReference type="NCBI Taxonomy" id="3469"/>
    <lineage>
        <taxon>Eukaryota</taxon>
        <taxon>Viridiplantae</taxon>
        <taxon>Streptophyta</taxon>
        <taxon>Embryophyta</taxon>
        <taxon>Tracheophyta</taxon>
        <taxon>Spermatophyta</taxon>
        <taxon>Magnoliopsida</taxon>
        <taxon>Ranunculales</taxon>
        <taxon>Papaveraceae</taxon>
        <taxon>Papaveroideae</taxon>
        <taxon>Papaver</taxon>
    </lineage>
</organism>